<sequence>MSKFRFTLLTITVMVVTLAVTAVEMDAADGPKLMVPDKIMDMGRVAQGEVLNVDFAVVNEGDETLEIKAVRPTCGCTVADFDREIAPGKTGYIKAKLDTRDFSGPISKSILIMTNDPQDPTRTLVIKTEVHPYVQVLPRALVRFNAVQHEPMEQKITVVADEEEKDFKVTAVKSSVPFLLASVRPVPSDQLMAGKSPQQYEITLTMKENPPVGPVNTVLEIETNHPKAKKVPVKVFGVVRALLHVTPSQIQFGAIEAKKQPGRNVIVVNNRSGGVAVKVTGATVNDPAFNAEIVTIEKGRRYQVTVTVNPDASAGPRDAVLTLKTDDPEFPTVEVPVRANIS</sequence>
<gene>
    <name evidence="2" type="ORF">IFJ97_03170</name>
</gene>
<feature type="signal peptide" evidence="1">
    <location>
        <begin position="1"/>
        <end position="22"/>
    </location>
</feature>
<dbReference type="Proteomes" id="UP000598633">
    <property type="component" value="Unassembled WGS sequence"/>
</dbReference>
<evidence type="ECO:0000313" key="3">
    <source>
        <dbReference type="Proteomes" id="UP000598633"/>
    </source>
</evidence>
<dbReference type="Gene3D" id="2.60.40.10">
    <property type="entry name" value="Immunoglobulins"/>
    <property type="match status" value="2"/>
</dbReference>
<accession>A0A8J6YBB7</accession>
<protein>
    <submittedName>
        <fullName evidence="2">DUF1573 domain-containing protein</fullName>
    </submittedName>
</protein>
<dbReference type="InterPro" id="IPR011467">
    <property type="entry name" value="DUF1573"/>
</dbReference>
<dbReference type="Pfam" id="PF07610">
    <property type="entry name" value="DUF1573"/>
    <property type="match status" value="1"/>
</dbReference>
<evidence type="ECO:0000313" key="2">
    <source>
        <dbReference type="EMBL" id="MBD3870346.1"/>
    </source>
</evidence>
<dbReference type="EMBL" id="JACXWA010000055">
    <property type="protein sequence ID" value="MBD3870346.1"/>
    <property type="molecule type" value="Genomic_DNA"/>
</dbReference>
<name>A0A8J6YBB7_9BACT</name>
<dbReference type="InterPro" id="IPR013783">
    <property type="entry name" value="Ig-like_fold"/>
</dbReference>
<evidence type="ECO:0000256" key="1">
    <source>
        <dbReference type="SAM" id="SignalP"/>
    </source>
</evidence>
<keyword evidence="1" id="KW-0732">Signal</keyword>
<feature type="chain" id="PRO_5035271626" evidence="1">
    <location>
        <begin position="23"/>
        <end position="342"/>
    </location>
</feature>
<reference evidence="2 3" key="1">
    <citation type="submission" date="2020-08" db="EMBL/GenBank/DDBJ databases">
        <title>Acidobacteriota in marine sediments use diverse sulfur dissimilation pathways.</title>
        <authorList>
            <person name="Wasmund K."/>
        </authorList>
    </citation>
    <scope>NUCLEOTIDE SEQUENCE [LARGE SCALE GENOMIC DNA]</scope>
    <source>
        <strain evidence="2">MAG AM3-A</strain>
    </source>
</reference>
<dbReference type="PANTHER" id="PTHR37833:SF1">
    <property type="entry name" value="SIGNAL PEPTIDE PROTEIN"/>
    <property type="match status" value="1"/>
</dbReference>
<dbReference type="AlphaFoldDB" id="A0A8J6YBB7"/>
<comment type="caution">
    <text evidence="2">The sequence shown here is derived from an EMBL/GenBank/DDBJ whole genome shotgun (WGS) entry which is preliminary data.</text>
</comment>
<organism evidence="2 3">
    <name type="scientific">Candidatus Sulfomarinibacter kjeldsenii</name>
    <dbReference type="NCBI Taxonomy" id="2885994"/>
    <lineage>
        <taxon>Bacteria</taxon>
        <taxon>Pseudomonadati</taxon>
        <taxon>Acidobacteriota</taxon>
        <taxon>Thermoanaerobaculia</taxon>
        <taxon>Thermoanaerobaculales</taxon>
        <taxon>Candidatus Sulfomarinibacteraceae</taxon>
        <taxon>Candidatus Sulfomarinibacter</taxon>
    </lineage>
</organism>
<proteinExistence type="predicted"/>
<dbReference type="PANTHER" id="PTHR37833">
    <property type="entry name" value="LIPOPROTEIN-RELATED"/>
    <property type="match status" value="1"/>
</dbReference>